<dbReference type="GO" id="GO:0016226">
    <property type="term" value="P:iron-sulfur cluster assembly"/>
    <property type="evidence" value="ECO:0007669"/>
    <property type="project" value="InterPro"/>
</dbReference>
<dbReference type="SUPFAM" id="SSF82649">
    <property type="entry name" value="SufE/NifU"/>
    <property type="match status" value="1"/>
</dbReference>
<dbReference type="STRING" id="1798657.A2648_02005"/>
<gene>
    <name evidence="2" type="ORF">A2648_02005</name>
</gene>
<reference evidence="2 3" key="1">
    <citation type="journal article" date="2016" name="Nat. Commun.">
        <title>Thousands of microbial genomes shed light on interconnected biogeochemical processes in an aquifer system.</title>
        <authorList>
            <person name="Anantharaman K."/>
            <person name="Brown C.T."/>
            <person name="Hug L.A."/>
            <person name="Sharon I."/>
            <person name="Castelle C.J."/>
            <person name="Probst A.J."/>
            <person name="Thomas B.C."/>
            <person name="Singh A."/>
            <person name="Wilkins M.J."/>
            <person name="Karaoz U."/>
            <person name="Brodie E.L."/>
            <person name="Williams K.H."/>
            <person name="Hubbard S.S."/>
            <person name="Banfield J.F."/>
        </authorList>
    </citation>
    <scope>NUCLEOTIDE SEQUENCE [LARGE SCALE GENOMIC DNA]</scope>
</reference>
<proteinExistence type="predicted"/>
<dbReference type="AlphaFoldDB" id="A0A1G2CR26"/>
<dbReference type="Pfam" id="PF01592">
    <property type="entry name" value="NifU_N"/>
    <property type="match status" value="1"/>
</dbReference>
<accession>A0A1G2CR26</accession>
<evidence type="ECO:0000313" key="3">
    <source>
        <dbReference type="Proteomes" id="UP000178841"/>
    </source>
</evidence>
<evidence type="ECO:0000313" key="2">
    <source>
        <dbReference type="EMBL" id="OGZ03707.1"/>
    </source>
</evidence>
<sequence length="124" mass="13490">MDEELYKENILDHYSHPRNKKKMGDFTIKGDGINANCGDELMLYLKTANRKITEASFEGVGCAISLAGASMLTEKLIGLSISSAKMLSPGDMYTMLGIKISPSRTNCALLAYEALSNAIKHINA</sequence>
<organism evidence="2 3">
    <name type="scientific">Candidatus Lloydbacteria bacterium RIFCSPHIGHO2_01_FULL_41_20</name>
    <dbReference type="NCBI Taxonomy" id="1798657"/>
    <lineage>
        <taxon>Bacteria</taxon>
        <taxon>Candidatus Lloydiibacteriota</taxon>
    </lineage>
</organism>
<evidence type="ECO:0000259" key="1">
    <source>
        <dbReference type="Pfam" id="PF01592"/>
    </source>
</evidence>
<dbReference type="GO" id="GO:0005506">
    <property type="term" value="F:iron ion binding"/>
    <property type="evidence" value="ECO:0007669"/>
    <property type="project" value="InterPro"/>
</dbReference>
<dbReference type="Proteomes" id="UP000178841">
    <property type="component" value="Unassembled WGS sequence"/>
</dbReference>
<dbReference type="CDD" id="cd06664">
    <property type="entry name" value="IscU_like"/>
    <property type="match status" value="1"/>
</dbReference>
<protein>
    <recommendedName>
        <fullName evidence="1">NIF system FeS cluster assembly NifU N-terminal domain-containing protein</fullName>
    </recommendedName>
</protein>
<feature type="domain" description="NIF system FeS cluster assembly NifU N-terminal" evidence="1">
    <location>
        <begin position="6"/>
        <end position="121"/>
    </location>
</feature>
<dbReference type="GO" id="GO:0051536">
    <property type="term" value="F:iron-sulfur cluster binding"/>
    <property type="evidence" value="ECO:0007669"/>
    <property type="project" value="InterPro"/>
</dbReference>
<dbReference type="Gene3D" id="3.90.1010.10">
    <property type="match status" value="1"/>
</dbReference>
<dbReference type="InterPro" id="IPR002871">
    <property type="entry name" value="NIF_FeS_clus_asmbl_NifU_N"/>
</dbReference>
<dbReference type="PANTHER" id="PTHR10093">
    <property type="entry name" value="IRON-SULFUR CLUSTER ASSEMBLY ENZYME NIFU HOMOLOG"/>
    <property type="match status" value="1"/>
</dbReference>
<name>A0A1G2CR26_9BACT</name>
<comment type="caution">
    <text evidence="2">The sequence shown here is derived from an EMBL/GenBank/DDBJ whole genome shotgun (WGS) entry which is preliminary data.</text>
</comment>
<dbReference type="EMBL" id="MHLH01000015">
    <property type="protein sequence ID" value="OGZ03707.1"/>
    <property type="molecule type" value="Genomic_DNA"/>
</dbReference>